<keyword evidence="7 12" id="KW-0547">Nucleotide-binding</keyword>
<evidence type="ECO:0000256" key="13">
    <source>
        <dbReference type="SAM" id="Phobius"/>
    </source>
</evidence>
<evidence type="ECO:0000256" key="1">
    <source>
        <dbReference type="ARBA" id="ARBA00004479"/>
    </source>
</evidence>
<dbReference type="PANTHER" id="PTHR27007">
    <property type="match status" value="1"/>
</dbReference>
<dbReference type="PROSITE" id="PS50011">
    <property type="entry name" value="PROTEIN_KINASE_DOM"/>
    <property type="match status" value="1"/>
</dbReference>
<evidence type="ECO:0000256" key="12">
    <source>
        <dbReference type="PROSITE-ProRule" id="PRU10141"/>
    </source>
</evidence>
<name>A0A438G4X9_VITVI</name>
<dbReference type="Gene3D" id="3.30.200.20">
    <property type="entry name" value="Phosphorylase Kinase, domain 1"/>
    <property type="match status" value="1"/>
</dbReference>
<keyword evidence="9 13" id="KW-1133">Transmembrane helix</keyword>
<dbReference type="SUPFAM" id="SSF49899">
    <property type="entry name" value="Concanavalin A-like lectins/glucanases"/>
    <property type="match status" value="1"/>
</dbReference>
<evidence type="ECO:0000256" key="5">
    <source>
        <dbReference type="ARBA" id="ARBA00022729"/>
    </source>
</evidence>
<keyword evidence="10 13" id="KW-0472">Membrane</keyword>
<dbReference type="GO" id="GO:0016020">
    <property type="term" value="C:membrane"/>
    <property type="evidence" value="ECO:0007669"/>
    <property type="project" value="UniProtKB-SubCell"/>
</dbReference>
<evidence type="ECO:0000313" key="16">
    <source>
        <dbReference type="Proteomes" id="UP000288805"/>
    </source>
</evidence>
<dbReference type="InterPro" id="IPR050528">
    <property type="entry name" value="L-type_Lectin-RKs"/>
</dbReference>
<dbReference type="Gene3D" id="1.10.510.10">
    <property type="entry name" value="Transferase(Phosphotransferase) domain 1"/>
    <property type="match status" value="2"/>
</dbReference>
<evidence type="ECO:0000259" key="14">
    <source>
        <dbReference type="PROSITE" id="PS50011"/>
    </source>
</evidence>
<dbReference type="Proteomes" id="UP000288805">
    <property type="component" value="Unassembled WGS sequence"/>
</dbReference>
<organism evidence="15 16">
    <name type="scientific">Vitis vinifera</name>
    <name type="common">Grape</name>
    <dbReference type="NCBI Taxonomy" id="29760"/>
    <lineage>
        <taxon>Eukaryota</taxon>
        <taxon>Viridiplantae</taxon>
        <taxon>Streptophyta</taxon>
        <taxon>Embryophyta</taxon>
        <taxon>Tracheophyta</taxon>
        <taxon>Spermatophyta</taxon>
        <taxon>Magnoliopsida</taxon>
        <taxon>eudicotyledons</taxon>
        <taxon>Gunneridae</taxon>
        <taxon>Pentapetalae</taxon>
        <taxon>rosids</taxon>
        <taxon>Vitales</taxon>
        <taxon>Vitaceae</taxon>
        <taxon>Viteae</taxon>
        <taxon>Vitis</taxon>
    </lineage>
</organism>
<dbReference type="InterPro" id="IPR001220">
    <property type="entry name" value="Legume_lectin_dom"/>
</dbReference>
<evidence type="ECO:0000313" key="15">
    <source>
        <dbReference type="EMBL" id="RVW67260.1"/>
    </source>
</evidence>
<proteinExistence type="inferred from homology"/>
<dbReference type="PROSITE" id="PS00107">
    <property type="entry name" value="PROTEIN_KINASE_ATP"/>
    <property type="match status" value="1"/>
</dbReference>
<keyword evidence="8 12" id="KW-0067">ATP-binding</keyword>
<dbReference type="FunFam" id="3.30.200.20:FF:000168">
    <property type="entry name" value="L-type lectin-domain containing receptor kinase IX.1"/>
    <property type="match status" value="1"/>
</dbReference>
<keyword evidence="5" id="KW-0732">Signal</keyword>
<comment type="caution">
    <text evidence="15">The sequence shown here is derived from an EMBL/GenBank/DDBJ whole genome shotgun (WGS) entry which is preliminary data.</text>
</comment>
<keyword evidence="15" id="KW-0418">Kinase</keyword>
<comment type="subcellular location">
    <subcellularLocation>
        <location evidence="1">Membrane</location>
        <topology evidence="1">Single-pass type I membrane protein</topology>
    </subcellularLocation>
</comment>
<dbReference type="GO" id="GO:0030246">
    <property type="term" value="F:carbohydrate binding"/>
    <property type="evidence" value="ECO:0007669"/>
    <property type="project" value="UniProtKB-KW"/>
</dbReference>
<dbReference type="GO" id="GO:0004672">
    <property type="term" value="F:protein kinase activity"/>
    <property type="evidence" value="ECO:0007669"/>
    <property type="project" value="InterPro"/>
</dbReference>
<feature type="domain" description="Protein kinase" evidence="14">
    <location>
        <begin position="352"/>
        <end position="618"/>
    </location>
</feature>
<evidence type="ECO:0000256" key="2">
    <source>
        <dbReference type="ARBA" id="ARBA00008536"/>
    </source>
</evidence>
<gene>
    <name evidence="15" type="primary">LECRK92</name>
    <name evidence="15" type="ORF">CK203_065455</name>
</gene>
<keyword evidence="11 15" id="KW-0675">Receptor</keyword>
<sequence>MRAVKLGAVTASCLLLEVHQQASVLSHGCLQRWNYPTQSHKLLSFHLGFMISTFFFLIFPSATSLSFNFTTFEPNNGQISFEGEARYSSDDDIQLTRDVQDKSMDSSWGRAIYKEQLYLWDRTSRNLTDFASNFSFVINSRNKSAYGDGITFFLNVEFDTFSNKAKRDPVSDHVGIDINSTISVKTVNWSSNIGEGKLNHVSIRYTSSSQNLSVVLITEFMDDKTTSQSLSYKVDLREYLPEFVTIGFSGATGKAVQINNIYSWNFSSTLQPPNPVEPGDGKKTGFVVGLSVGAVVVVCGLGLVWHHLRKKRNSGGEENGTDSDLVMDEDFEKGTGPRKFSFDELALATSNFAEEEKLGEGGFGGVYRGFLRELNSYVAVKRVSRGSKQGMKEYASEVKIISRLRHRNLVQLMGWDIKSSNVMLDSDFNAKLGDFGLARLVDHGKGSQTTVLAGTMEICCGRRPVEPKAKEKQIRLVEWVWDLYGVGKLVDAADPRLSDDFDEEQMERLMIVGLWCAHPDCNLRPSIRQAINVLNSEASLPLLPLKMPVPMYYSPPVLQTISCGPTISESIHTSSSKLFESPVQPLLQPHPFCTHANWVGSTASMLLSLLYIWNCHPI</sequence>
<evidence type="ECO:0000256" key="4">
    <source>
        <dbReference type="ARBA" id="ARBA00022692"/>
    </source>
</evidence>
<dbReference type="InterPro" id="IPR011009">
    <property type="entry name" value="Kinase-like_dom_sf"/>
</dbReference>
<dbReference type="Pfam" id="PF00069">
    <property type="entry name" value="Pkinase"/>
    <property type="match status" value="1"/>
</dbReference>
<dbReference type="GO" id="GO:0005524">
    <property type="term" value="F:ATP binding"/>
    <property type="evidence" value="ECO:0007669"/>
    <property type="project" value="UniProtKB-UniRule"/>
</dbReference>
<evidence type="ECO:0000256" key="9">
    <source>
        <dbReference type="ARBA" id="ARBA00022989"/>
    </source>
</evidence>
<dbReference type="InterPro" id="IPR013320">
    <property type="entry name" value="ConA-like_dom_sf"/>
</dbReference>
<keyword evidence="6 15" id="KW-0430">Lectin</keyword>
<feature type="transmembrane region" description="Helical" evidence="13">
    <location>
        <begin position="42"/>
        <end position="59"/>
    </location>
</feature>
<dbReference type="AlphaFoldDB" id="A0A438G4X9"/>
<dbReference type="CDD" id="cd06899">
    <property type="entry name" value="lectin_legume_LecRK_Arcelin_ConA"/>
    <property type="match status" value="1"/>
</dbReference>
<evidence type="ECO:0000256" key="6">
    <source>
        <dbReference type="ARBA" id="ARBA00022734"/>
    </source>
</evidence>
<feature type="binding site" evidence="12">
    <location>
        <position position="381"/>
    </location>
    <ligand>
        <name>ATP</name>
        <dbReference type="ChEBI" id="CHEBI:30616"/>
    </ligand>
</feature>
<keyword evidence="15" id="KW-0808">Transferase</keyword>
<dbReference type="Pfam" id="PF00139">
    <property type="entry name" value="Lectin_legB"/>
    <property type="match status" value="1"/>
</dbReference>
<evidence type="ECO:0000256" key="11">
    <source>
        <dbReference type="ARBA" id="ARBA00023170"/>
    </source>
</evidence>
<dbReference type="InterPro" id="IPR000985">
    <property type="entry name" value="Lectin_LegA_CS"/>
</dbReference>
<comment type="similarity">
    <text evidence="3">In the C-terminal section; belongs to the protein kinase superfamily. Ser/Thr protein kinase family.</text>
</comment>
<accession>A0A438G4X9</accession>
<protein>
    <submittedName>
        <fullName evidence="15">L-type lectin-domain containing receptor kinase IX.2</fullName>
    </submittedName>
</protein>
<dbReference type="SMART" id="SM00220">
    <property type="entry name" value="S_TKc"/>
    <property type="match status" value="1"/>
</dbReference>
<dbReference type="EMBL" id="QGNW01000595">
    <property type="protein sequence ID" value="RVW67260.1"/>
    <property type="molecule type" value="Genomic_DNA"/>
</dbReference>
<dbReference type="InterPro" id="IPR017441">
    <property type="entry name" value="Protein_kinase_ATP_BS"/>
</dbReference>
<comment type="similarity">
    <text evidence="2">In the N-terminal section; belongs to the leguminous lectin family.</text>
</comment>
<evidence type="ECO:0000256" key="8">
    <source>
        <dbReference type="ARBA" id="ARBA00022840"/>
    </source>
</evidence>
<evidence type="ECO:0000256" key="7">
    <source>
        <dbReference type="ARBA" id="ARBA00022741"/>
    </source>
</evidence>
<dbReference type="PROSITE" id="PS00308">
    <property type="entry name" value="LECTIN_LEGUME_ALPHA"/>
    <property type="match status" value="1"/>
</dbReference>
<dbReference type="Gene3D" id="2.60.120.200">
    <property type="match status" value="2"/>
</dbReference>
<reference evidence="15 16" key="1">
    <citation type="journal article" date="2018" name="PLoS Genet.">
        <title>Population sequencing reveals clonal diversity and ancestral inbreeding in the grapevine cultivar Chardonnay.</title>
        <authorList>
            <person name="Roach M.J."/>
            <person name="Johnson D.L."/>
            <person name="Bohlmann J."/>
            <person name="van Vuuren H.J."/>
            <person name="Jones S.J."/>
            <person name="Pretorius I.S."/>
            <person name="Schmidt S.A."/>
            <person name="Borneman A.R."/>
        </authorList>
    </citation>
    <scope>NUCLEOTIDE SEQUENCE [LARGE SCALE GENOMIC DNA]</scope>
    <source>
        <strain evidence="16">cv. Chardonnay</strain>
        <tissue evidence="15">Leaf</tissue>
    </source>
</reference>
<evidence type="ECO:0000256" key="3">
    <source>
        <dbReference type="ARBA" id="ARBA00010217"/>
    </source>
</evidence>
<evidence type="ECO:0000256" key="10">
    <source>
        <dbReference type="ARBA" id="ARBA00023136"/>
    </source>
</evidence>
<keyword evidence="4 13" id="KW-0812">Transmembrane</keyword>
<dbReference type="SUPFAM" id="SSF56112">
    <property type="entry name" value="Protein kinase-like (PK-like)"/>
    <property type="match status" value="1"/>
</dbReference>
<dbReference type="InterPro" id="IPR000719">
    <property type="entry name" value="Prot_kinase_dom"/>
</dbReference>